<evidence type="ECO:0000256" key="7">
    <source>
        <dbReference type="RuleBase" id="RU361194"/>
    </source>
</evidence>
<dbReference type="AlphaFoldDB" id="A0A6F9DPI8"/>
<feature type="compositionally biased region" description="Acidic residues" evidence="8">
    <location>
        <begin position="80"/>
        <end position="93"/>
    </location>
</feature>
<evidence type="ECO:0000256" key="3">
    <source>
        <dbReference type="ARBA" id="ARBA00023155"/>
    </source>
</evidence>
<dbReference type="GO" id="GO:0005634">
    <property type="term" value="C:nucleus"/>
    <property type="evidence" value="ECO:0007669"/>
    <property type="project" value="UniProtKB-SubCell"/>
</dbReference>
<feature type="region of interest" description="Disordered" evidence="8">
    <location>
        <begin position="206"/>
        <end position="245"/>
    </location>
</feature>
<evidence type="ECO:0000256" key="4">
    <source>
        <dbReference type="ARBA" id="ARBA00023242"/>
    </source>
</evidence>
<dbReference type="PROSITE" id="PS51179">
    <property type="entry name" value="POU_3"/>
    <property type="match status" value="1"/>
</dbReference>
<dbReference type="InterPro" id="IPR017970">
    <property type="entry name" value="Homeobox_CS"/>
</dbReference>
<feature type="DNA-binding region" description="Homeobox" evidence="5">
    <location>
        <begin position="219"/>
        <end position="278"/>
    </location>
</feature>
<dbReference type="PRINTS" id="PR00028">
    <property type="entry name" value="POUDOMAIN"/>
</dbReference>
<keyword evidence="7" id="KW-0804">Transcription</keyword>
<dbReference type="SMART" id="SM00389">
    <property type="entry name" value="HOX"/>
    <property type="match status" value="1"/>
</dbReference>
<keyword evidence="4 5" id="KW-0539">Nucleus</keyword>
<reference evidence="11" key="1">
    <citation type="submission" date="2020-04" db="EMBL/GenBank/DDBJ databases">
        <authorList>
            <person name="Neveu A P."/>
        </authorList>
    </citation>
    <scope>NUCLEOTIDE SEQUENCE</scope>
    <source>
        <tissue evidence="11">Whole embryo</tissue>
    </source>
</reference>
<dbReference type="SMART" id="SM00352">
    <property type="entry name" value="POU"/>
    <property type="match status" value="1"/>
</dbReference>
<dbReference type="CDD" id="cd00086">
    <property type="entry name" value="homeodomain"/>
    <property type="match status" value="1"/>
</dbReference>
<dbReference type="EMBL" id="LR789187">
    <property type="protein sequence ID" value="CAB3265049.1"/>
    <property type="molecule type" value="mRNA"/>
</dbReference>
<name>A0A6F9DPI8_9ASCI</name>
<dbReference type="SUPFAM" id="SSF46689">
    <property type="entry name" value="Homeodomain-like"/>
    <property type="match status" value="1"/>
</dbReference>
<keyword evidence="2 5" id="KW-0238">DNA-binding</keyword>
<protein>
    <recommendedName>
        <fullName evidence="7">POU domain protein</fullName>
    </recommendedName>
</protein>
<feature type="domain" description="POU-specific" evidence="10">
    <location>
        <begin position="119"/>
        <end position="193"/>
    </location>
</feature>
<dbReference type="PROSITE" id="PS00465">
    <property type="entry name" value="POU_2"/>
    <property type="match status" value="1"/>
</dbReference>
<feature type="region of interest" description="Disordered" evidence="8">
    <location>
        <begin position="73"/>
        <end position="94"/>
    </location>
</feature>
<dbReference type="InterPro" id="IPR010982">
    <property type="entry name" value="Lambda_DNA-bd_dom_sf"/>
</dbReference>
<feature type="compositionally biased region" description="Basic and acidic residues" evidence="8">
    <location>
        <begin position="224"/>
        <end position="233"/>
    </location>
</feature>
<feature type="region of interest" description="Disordered" evidence="8">
    <location>
        <begin position="278"/>
        <end position="324"/>
    </location>
</feature>
<dbReference type="InterPro" id="IPR000327">
    <property type="entry name" value="POU_dom"/>
</dbReference>
<dbReference type="InterPro" id="IPR001356">
    <property type="entry name" value="HD"/>
</dbReference>
<dbReference type="InterPro" id="IPR050255">
    <property type="entry name" value="POU_domain_TF"/>
</dbReference>
<dbReference type="Gene3D" id="1.10.260.40">
    <property type="entry name" value="lambda repressor-like DNA-binding domains"/>
    <property type="match status" value="1"/>
</dbReference>
<evidence type="ECO:0000256" key="8">
    <source>
        <dbReference type="SAM" id="MobiDB-lite"/>
    </source>
</evidence>
<dbReference type="PROSITE" id="PS50071">
    <property type="entry name" value="HOMEOBOX_2"/>
    <property type="match status" value="1"/>
</dbReference>
<comment type="subcellular location">
    <subcellularLocation>
        <location evidence="1 5 6">Nucleus</location>
    </subcellularLocation>
</comment>
<evidence type="ECO:0000256" key="1">
    <source>
        <dbReference type="ARBA" id="ARBA00004123"/>
    </source>
</evidence>
<proteinExistence type="evidence at transcript level"/>
<dbReference type="FunFam" id="1.10.260.40:FF:000001">
    <property type="entry name" value="POU domain protein"/>
    <property type="match status" value="1"/>
</dbReference>
<dbReference type="InterPro" id="IPR009057">
    <property type="entry name" value="Homeodomain-like_sf"/>
</dbReference>
<keyword evidence="3 5" id="KW-0371">Homeobox</keyword>
<dbReference type="SUPFAM" id="SSF47413">
    <property type="entry name" value="lambda repressor-like DNA-binding domains"/>
    <property type="match status" value="1"/>
</dbReference>
<dbReference type="PANTHER" id="PTHR11636">
    <property type="entry name" value="POU DOMAIN"/>
    <property type="match status" value="1"/>
</dbReference>
<dbReference type="Pfam" id="PF00157">
    <property type="entry name" value="Pou"/>
    <property type="match status" value="1"/>
</dbReference>
<evidence type="ECO:0000256" key="2">
    <source>
        <dbReference type="ARBA" id="ARBA00023125"/>
    </source>
</evidence>
<dbReference type="GO" id="GO:0000978">
    <property type="term" value="F:RNA polymerase II cis-regulatory region sequence-specific DNA binding"/>
    <property type="evidence" value="ECO:0007669"/>
    <property type="project" value="TreeGrafter"/>
</dbReference>
<dbReference type="Gene3D" id="1.10.10.60">
    <property type="entry name" value="Homeodomain-like"/>
    <property type="match status" value="1"/>
</dbReference>
<organism evidence="11">
    <name type="scientific">Phallusia mammillata</name>
    <dbReference type="NCBI Taxonomy" id="59560"/>
    <lineage>
        <taxon>Eukaryota</taxon>
        <taxon>Metazoa</taxon>
        <taxon>Chordata</taxon>
        <taxon>Tunicata</taxon>
        <taxon>Ascidiacea</taxon>
        <taxon>Phlebobranchia</taxon>
        <taxon>Ascidiidae</taxon>
        <taxon>Phallusia</taxon>
    </lineage>
</organism>
<dbReference type="GO" id="GO:0000981">
    <property type="term" value="F:DNA-binding transcription factor activity, RNA polymerase II-specific"/>
    <property type="evidence" value="ECO:0007669"/>
    <property type="project" value="InterPro"/>
</dbReference>
<evidence type="ECO:0000256" key="6">
    <source>
        <dbReference type="RuleBase" id="RU000682"/>
    </source>
</evidence>
<comment type="similarity">
    <text evidence="7">Belongs to the POU transcription factor family.</text>
</comment>
<evidence type="ECO:0000313" key="11">
    <source>
        <dbReference type="EMBL" id="CAB3265049.1"/>
    </source>
</evidence>
<evidence type="ECO:0000256" key="5">
    <source>
        <dbReference type="PROSITE-ProRule" id="PRU00108"/>
    </source>
</evidence>
<feature type="compositionally biased region" description="Polar residues" evidence="8">
    <location>
        <begin position="281"/>
        <end position="294"/>
    </location>
</feature>
<dbReference type="PROSITE" id="PS00027">
    <property type="entry name" value="HOMEOBOX_1"/>
    <property type="match status" value="1"/>
</dbReference>
<accession>A0A6F9DPI8</accession>
<evidence type="ECO:0000259" key="9">
    <source>
        <dbReference type="PROSITE" id="PS50071"/>
    </source>
</evidence>
<dbReference type="PANTHER" id="PTHR11636:SF76">
    <property type="entry name" value="PROTEIN NUBBIN"/>
    <property type="match status" value="1"/>
</dbReference>
<feature type="region of interest" description="Disordered" evidence="8">
    <location>
        <begin position="381"/>
        <end position="402"/>
    </location>
</feature>
<evidence type="ECO:0000259" key="10">
    <source>
        <dbReference type="PROSITE" id="PS51179"/>
    </source>
</evidence>
<sequence>MNVNQTQMTQLQQQAFNILSSNHAKDVPAKQGNLARTEVFQAISGLVSKDINDEKVSQELSRTDQEGISLRVNKERLPSAEEDELSGDSDQIDDGNAFLSADGLNESDMMRRHHGYEMEEAEQLEKLEIFAKEFKQKRIKMGFTQGDVGLAMGRLYGNDFSQTTISRFEALNLSFKNMCKLKPLLERWLQDTNTVLMDAKDGRPVVMPQLDPQYQSGRKRKKRTSIDQKKRSTLDVIFSQNPKPNSDDLHSIAEECCLDKEVVRVWFCNRRQKEKRIAMHEQQSQSEGPLSSPDSPHCPPFFPGSSAAFSGGMDGPSRDSPALGIKHSAANMSQPQMKISDKGLHFPGQGIVIGDRPGCEPDKLGKSHMGAMTHADVAGIMSQPGGQSIHQPPRLNDVHPSSENTTIAYTQPFLISAAAAASACNVVKAVSVLSRPPVPFSSNGIPANSSSVPQNAPANFAPQFSSTASLPAHTLLQSYSGNKYPGSMLPPPPPTAMPMTSGFQPNLVMPLMHANGMGSSGTSIRTATSTTNALHLK</sequence>
<gene>
    <name evidence="11" type="primary">Pou2f3-002</name>
</gene>
<dbReference type="InterPro" id="IPR013847">
    <property type="entry name" value="POU"/>
</dbReference>
<feature type="domain" description="Homeobox" evidence="9">
    <location>
        <begin position="217"/>
        <end position="277"/>
    </location>
</feature>
<dbReference type="Pfam" id="PF00046">
    <property type="entry name" value="Homeodomain"/>
    <property type="match status" value="1"/>
</dbReference>